<sequence>MPMWSPSRSSLCLINLSRSRLFTHNGLSNLVANCTKLVEIDLSNWTELTNTATMAIVKAKNLEMWFVQYIEKVRVKLITQSPLC</sequence>
<evidence type="ECO:0000313" key="1">
    <source>
        <dbReference type="EMBL" id="SPC82828.1"/>
    </source>
</evidence>
<accession>A0A2N9F6R5</accession>
<protein>
    <submittedName>
        <fullName evidence="1">Uncharacterized protein</fullName>
    </submittedName>
</protein>
<dbReference type="AlphaFoldDB" id="A0A2N9F6R5"/>
<dbReference type="Gene3D" id="3.80.10.10">
    <property type="entry name" value="Ribonuclease Inhibitor"/>
    <property type="match status" value="1"/>
</dbReference>
<dbReference type="SUPFAM" id="SSF52047">
    <property type="entry name" value="RNI-like"/>
    <property type="match status" value="1"/>
</dbReference>
<dbReference type="EMBL" id="OIVN01000602">
    <property type="protein sequence ID" value="SPC82828.1"/>
    <property type="molecule type" value="Genomic_DNA"/>
</dbReference>
<dbReference type="InterPro" id="IPR032675">
    <property type="entry name" value="LRR_dom_sf"/>
</dbReference>
<organism evidence="1">
    <name type="scientific">Fagus sylvatica</name>
    <name type="common">Beechnut</name>
    <dbReference type="NCBI Taxonomy" id="28930"/>
    <lineage>
        <taxon>Eukaryota</taxon>
        <taxon>Viridiplantae</taxon>
        <taxon>Streptophyta</taxon>
        <taxon>Embryophyta</taxon>
        <taxon>Tracheophyta</taxon>
        <taxon>Spermatophyta</taxon>
        <taxon>Magnoliopsida</taxon>
        <taxon>eudicotyledons</taxon>
        <taxon>Gunneridae</taxon>
        <taxon>Pentapetalae</taxon>
        <taxon>rosids</taxon>
        <taxon>fabids</taxon>
        <taxon>Fagales</taxon>
        <taxon>Fagaceae</taxon>
        <taxon>Fagus</taxon>
    </lineage>
</organism>
<name>A0A2N9F6R5_FAGSY</name>
<gene>
    <name evidence="1" type="ORF">FSB_LOCUS10710</name>
</gene>
<proteinExistence type="predicted"/>
<reference evidence="1" key="1">
    <citation type="submission" date="2018-02" db="EMBL/GenBank/DDBJ databases">
        <authorList>
            <person name="Cohen D.B."/>
            <person name="Kent A.D."/>
        </authorList>
    </citation>
    <scope>NUCLEOTIDE SEQUENCE</scope>
</reference>